<evidence type="ECO:0000313" key="3">
    <source>
        <dbReference type="Proteomes" id="UP000193218"/>
    </source>
</evidence>
<dbReference type="InParanoid" id="A0A1Y1UG91"/>
<keyword evidence="3" id="KW-1185">Reference proteome</keyword>
<organism evidence="2 3">
    <name type="scientific">Kockovaella imperatae</name>
    <dbReference type="NCBI Taxonomy" id="4999"/>
    <lineage>
        <taxon>Eukaryota</taxon>
        <taxon>Fungi</taxon>
        <taxon>Dikarya</taxon>
        <taxon>Basidiomycota</taxon>
        <taxon>Agaricomycotina</taxon>
        <taxon>Tremellomycetes</taxon>
        <taxon>Tremellales</taxon>
        <taxon>Cuniculitremaceae</taxon>
        <taxon>Kockovaella</taxon>
    </lineage>
</organism>
<dbReference type="AlphaFoldDB" id="A0A1Y1UG91"/>
<protein>
    <submittedName>
        <fullName evidence="2">Mitochondrial protein Pet127-domain-containing protein</fullName>
    </submittedName>
</protein>
<sequence>MLTQDETRRAIFFALQLLSRSKAQRQLHSIATSTSSTSTRRDANRSGYSRAASNLLSAAHKRPSSPQISKPEKLEVKVKVASKSGSASGHKSGHTVGQITKAANTAHLKSQTRGQQTSASSSSSLSTQRLKPASSSSWSKKKQLEAGRSRGVSVKGENGAVESLDHHSTRNTSAKANRPTGGTAGVPSARHSLDHEEQEALAALAAAENWRVPIKRNVMEEILSEASPRAGDGGVSDDSGNVRSAMTARGRIAADQVSLRSQKPDRHMVVNRLRSNLTGIPFSPGIHFMQDPRTGVYNFDPNQLHQVPSPEEFAYDRVAPYSKPSTHKELANLAEKASCTYAGSTSTLTKAFSQIYFLISRDRGVNIKQFSGHFTTERTDFSFGCQLPACLEVTKNPENGVWYVDNDKSVDVDNILADYGVIMEKMLTLEPEEFAKLLKKNPGEPNAQQQDVSTEAFYYQHGAKLMMRSQLDCYDPRLPGTGVFDIKTRACLPIRYDRANWIANSAYEISQEKGFVRSFEREDYDMLRATMLKYSMQARIGAMDGIFVAYHSTAKIFGFRYLPLAEIDSQLFGTTEMAEMSFKLCVALFESLLDEVVGCFPGHDKLSVTIKHFPGTMEKSAGTLAAFVQPRGLEEDGADVPIRAVLLSVDNFIDGEKVEGGFELNFDENSRKDQTWAVDWQIAVSGTDAATQQKMSQKLNEALREINAMQKLAPPEGVTLDQMRALDRVKYGADETVAKKGRAVWITPNLNQLMYRKEAKDSASEHKKRMKEWREGHDKVLSWQPVPTPTP</sequence>
<dbReference type="InterPro" id="IPR013943">
    <property type="entry name" value="Pet127"/>
</dbReference>
<feature type="region of interest" description="Disordered" evidence="1">
    <location>
        <begin position="758"/>
        <end position="791"/>
    </location>
</feature>
<feature type="compositionally biased region" description="Low complexity" evidence="1">
    <location>
        <begin position="79"/>
        <end position="90"/>
    </location>
</feature>
<dbReference type="STRING" id="4999.A0A1Y1UG91"/>
<gene>
    <name evidence="2" type="ORF">BD324DRAFT_630067</name>
</gene>
<dbReference type="PANTHER" id="PTHR31014:SF0">
    <property type="entry name" value="MITOCHONDRIAL TRANSLATION SYSTEM COMPONENT PET127-RELATED"/>
    <property type="match status" value="1"/>
</dbReference>
<reference evidence="2 3" key="1">
    <citation type="submission" date="2017-03" db="EMBL/GenBank/DDBJ databases">
        <title>Widespread Adenine N6-methylation of Active Genes in Fungi.</title>
        <authorList>
            <consortium name="DOE Joint Genome Institute"/>
            <person name="Mondo S.J."/>
            <person name="Dannebaum R.O."/>
            <person name="Kuo R.C."/>
            <person name="Louie K.B."/>
            <person name="Bewick A.J."/>
            <person name="Labutti K."/>
            <person name="Haridas S."/>
            <person name="Kuo A."/>
            <person name="Salamov A."/>
            <person name="Ahrendt S.R."/>
            <person name="Lau R."/>
            <person name="Bowen B.P."/>
            <person name="Lipzen A."/>
            <person name="Sullivan W."/>
            <person name="Andreopoulos W.B."/>
            <person name="Clum A."/>
            <person name="Lindquist E."/>
            <person name="Daum C."/>
            <person name="Northen T.R."/>
            <person name="Ramamoorthy G."/>
            <person name="Schmitz R.J."/>
            <person name="Gryganskyi A."/>
            <person name="Culley D."/>
            <person name="Magnuson J."/>
            <person name="James T.Y."/>
            <person name="O'Malley M.A."/>
            <person name="Stajich J.E."/>
            <person name="Spatafora J.W."/>
            <person name="Visel A."/>
            <person name="Grigoriev I.V."/>
        </authorList>
    </citation>
    <scope>NUCLEOTIDE SEQUENCE [LARGE SCALE GENOMIC DNA]</scope>
    <source>
        <strain evidence="2 3">NRRL Y-17943</strain>
    </source>
</reference>
<dbReference type="GO" id="GO:0005740">
    <property type="term" value="C:mitochondrial envelope"/>
    <property type="evidence" value="ECO:0007669"/>
    <property type="project" value="TreeGrafter"/>
</dbReference>
<dbReference type="RefSeq" id="XP_021870204.1">
    <property type="nucleotide sequence ID" value="XM_022016289.1"/>
</dbReference>
<dbReference type="PANTHER" id="PTHR31014">
    <property type="entry name" value="MITOCHONDRIAL TRANSLATION SYSTEM COMPONENT PET127-RELATED"/>
    <property type="match status" value="1"/>
</dbReference>
<dbReference type="Pfam" id="PF08634">
    <property type="entry name" value="Pet127"/>
    <property type="match status" value="1"/>
</dbReference>
<feature type="region of interest" description="Disordered" evidence="1">
    <location>
        <begin position="28"/>
        <end position="189"/>
    </location>
</feature>
<evidence type="ECO:0000256" key="1">
    <source>
        <dbReference type="SAM" id="MobiDB-lite"/>
    </source>
</evidence>
<feature type="compositionally biased region" description="Low complexity" evidence="1">
    <location>
        <begin position="111"/>
        <end position="138"/>
    </location>
</feature>
<dbReference type="GO" id="GO:0000964">
    <property type="term" value="P:mitochondrial RNA 5'-end processing"/>
    <property type="evidence" value="ECO:0007669"/>
    <property type="project" value="TreeGrafter"/>
</dbReference>
<dbReference type="GeneID" id="33558098"/>
<dbReference type="EMBL" id="NBSH01000009">
    <property type="protein sequence ID" value="ORX36075.1"/>
    <property type="molecule type" value="Genomic_DNA"/>
</dbReference>
<comment type="caution">
    <text evidence="2">The sequence shown here is derived from an EMBL/GenBank/DDBJ whole genome shotgun (WGS) entry which is preliminary data.</text>
</comment>
<dbReference type="Proteomes" id="UP000193218">
    <property type="component" value="Unassembled WGS sequence"/>
</dbReference>
<feature type="compositionally biased region" description="Polar residues" evidence="1">
    <location>
        <begin position="95"/>
        <end position="109"/>
    </location>
</feature>
<evidence type="ECO:0000313" key="2">
    <source>
        <dbReference type="EMBL" id="ORX36075.1"/>
    </source>
</evidence>
<dbReference type="OrthoDB" id="10249045at2759"/>
<name>A0A1Y1UG91_9TREE</name>
<proteinExistence type="predicted"/>
<accession>A0A1Y1UG91</accession>